<evidence type="ECO:0000313" key="1">
    <source>
        <dbReference type="EMBL" id="KAG6005385.1"/>
    </source>
</evidence>
<dbReference type="Proteomes" id="UP000748025">
    <property type="component" value="Unassembled WGS sequence"/>
</dbReference>
<dbReference type="OrthoDB" id="10404031at2759"/>
<proteinExistence type="predicted"/>
<evidence type="ECO:0000313" key="2">
    <source>
        <dbReference type="Proteomes" id="UP000748025"/>
    </source>
</evidence>
<accession>A0A9P7T013</accession>
<dbReference type="AlphaFoldDB" id="A0A9P7T013"/>
<dbReference type="EMBL" id="SRPW01001179">
    <property type="protein sequence ID" value="KAG6005385.1"/>
    <property type="molecule type" value="Genomic_DNA"/>
</dbReference>
<comment type="caution">
    <text evidence="1">The sequence shown here is derived from an EMBL/GenBank/DDBJ whole genome shotgun (WGS) entry which is preliminary data.</text>
</comment>
<sequence length="54" mass="5740">MFSRQVFRTVRAAAPQRVVTLRTTPVRSFAAAAATDSQPPIAVFGLDGTYASAL</sequence>
<name>A0A9P7T013_9HYPO</name>
<feature type="non-terminal residue" evidence="1">
    <location>
        <position position="54"/>
    </location>
</feature>
<reference evidence="1" key="1">
    <citation type="journal article" date="2020" name="bioRxiv">
        <title>Whole genome comparisons of ergot fungi reveals the divergence and evolution of species within the genus Claviceps are the result of varying mechanisms driving genome evolution and host range expansion.</title>
        <authorList>
            <person name="Wyka S.A."/>
            <person name="Mondo S.J."/>
            <person name="Liu M."/>
            <person name="Dettman J."/>
            <person name="Nalam V."/>
            <person name="Broders K.D."/>
        </authorList>
    </citation>
    <scope>NUCLEOTIDE SEQUENCE</scope>
    <source>
        <strain evidence="1">CCC 602</strain>
    </source>
</reference>
<protein>
    <submittedName>
        <fullName evidence="1">Uncharacterized protein</fullName>
    </submittedName>
</protein>
<gene>
    <name evidence="1" type="ORF">E4U43_000598</name>
</gene>
<keyword evidence="2" id="KW-1185">Reference proteome</keyword>
<organism evidence="1 2">
    <name type="scientific">Claviceps pusilla</name>
    <dbReference type="NCBI Taxonomy" id="123648"/>
    <lineage>
        <taxon>Eukaryota</taxon>
        <taxon>Fungi</taxon>
        <taxon>Dikarya</taxon>
        <taxon>Ascomycota</taxon>
        <taxon>Pezizomycotina</taxon>
        <taxon>Sordariomycetes</taxon>
        <taxon>Hypocreomycetidae</taxon>
        <taxon>Hypocreales</taxon>
        <taxon>Clavicipitaceae</taxon>
        <taxon>Claviceps</taxon>
    </lineage>
</organism>